<name>A0A6J5BWZ5_9BURK</name>
<evidence type="ECO:0000313" key="3">
    <source>
        <dbReference type="Proteomes" id="UP000494249"/>
    </source>
</evidence>
<proteinExistence type="predicted"/>
<dbReference type="Proteomes" id="UP000494249">
    <property type="component" value="Unassembled WGS sequence"/>
</dbReference>
<dbReference type="EMBL" id="CADIKB010000028">
    <property type="protein sequence ID" value="CAB3719966.1"/>
    <property type="molecule type" value="Genomic_DNA"/>
</dbReference>
<keyword evidence="1" id="KW-1133">Transmembrane helix</keyword>
<reference evidence="2 3" key="1">
    <citation type="submission" date="2020-04" db="EMBL/GenBank/DDBJ databases">
        <authorList>
            <person name="De Canck E."/>
        </authorList>
    </citation>
    <scope>NUCLEOTIDE SEQUENCE [LARGE SCALE GENOMIC DNA]</scope>
    <source>
        <strain evidence="2 3">LMG 22037</strain>
    </source>
</reference>
<gene>
    <name evidence="2" type="ORF">LMG22037_04677</name>
</gene>
<keyword evidence="1" id="KW-0472">Membrane</keyword>
<evidence type="ECO:0000256" key="1">
    <source>
        <dbReference type="SAM" id="Phobius"/>
    </source>
</evidence>
<accession>A0A6J5BWZ5</accession>
<keyword evidence="1" id="KW-0812">Transmembrane</keyword>
<protein>
    <submittedName>
        <fullName evidence="2">Uncharacterized protein</fullName>
    </submittedName>
</protein>
<sequence>MRTLLKQAIMAAYNHGFLPFAAVSPLIHFLGLEAS</sequence>
<organism evidence="2 3">
    <name type="scientific">Paraburkholderia phenoliruptrix</name>
    <dbReference type="NCBI Taxonomy" id="252970"/>
    <lineage>
        <taxon>Bacteria</taxon>
        <taxon>Pseudomonadati</taxon>
        <taxon>Pseudomonadota</taxon>
        <taxon>Betaproteobacteria</taxon>
        <taxon>Burkholderiales</taxon>
        <taxon>Burkholderiaceae</taxon>
        <taxon>Paraburkholderia</taxon>
    </lineage>
</organism>
<dbReference type="AlphaFoldDB" id="A0A6J5BWZ5"/>
<feature type="transmembrane region" description="Helical" evidence="1">
    <location>
        <begin position="12"/>
        <end position="32"/>
    </location>
</feature>
<evidence type="ECO:0000313" key="2">
    <source>
        <dbReference type="EMBL" id="CAB3719966.1"/>
    </source>
</evidence>